<keyword evidence="3" id="KW-0378">Hydrolase</keyword>
<dbReference type="SUPFAM" id="SSF56219">
    <property type="entry name" value="DNase I-like"/>
    <property type="match status" value="1"/>
</dbReference>
<protein>
    <submittedName>
        <fullName evidence="3">Endonuclease/Exonuclease/phosphatase family protein</fullName>
    </submittedName>
</protein>
<dbReference type="Proteomes" id="UP000236724">
    <property type="component" value="Unassembled WGS sequence"/>
</dbReference>
<reference evidence="3 4" key="1">
    <citation type="submission" date="2016-10" db="EMBL/GenBank/DDBJ databases">
        <authorList>
            <person name="de Groot N.N."/>
        </authorList>
    </citation>
    <scope>NUCLEOTIDE SEQUENCE [LARGE SCALE GENOMIC DNA]</scope>
    <source>
        <strain evidence="3">MBHS1</strain>
    </source>
</reference>
<dbReference type="Gene3D" id="3.60.10.10">
    <property type="entry name" value="Endonuclease/exonuclease/phosphatase"/>
    <property type="match status" value="1"/>
</dbReference>
<feature type="transmembrane region" description="Helical" evidence="1">
    <location>
        <begin position="58"/>
        <end position="76"/>
    </location>
</feature>
<keyword evidence="3" id="KW-0540">Nuclease</keyword>
<evidence type="ECO:0000313" key="4">
    <source>
        <dbReference type="Proteomes" id="UP000236724"/>
    </source>
</evidence>
<keyword evidence="1" id="KW-0812">Transmembrane</keyword>
<feature type="domain" description="Endonuclease/exonuclease/phosphatase" evidence="2">
    <location>
        <begin position="123"/>
        <end position="197"/>
    </location>
</feature>
<dbReference type="AlphaFoldDB" id="A0A1H6FG62"/>
<sequence>MSFDFSTPMKQAAGKLEAVILRWLKLLLVLLWLASLISYSARFPASEPLLQHYRAELFTHFTGVYFALGMMLLAGLLALRQGFWVIAAFALVLLNALAVLPWYSPMSNQPTTIASQQQNIRLLQANLLSQNTAHDKLLNLITEKQPDIIVLQEVSNHWQQALAALHPVYPWFKVIAREDNFGIAVFSKLPLESVTEVQLGALQQQDYALRSEDKINTETGRRIFIHFQGVKTGA</sequence>
<accession>A0A1H6FG62</accession>
<evidence type="ECO:0000259" key="2">
    <source>
        <dbReference type="Pfam" id="PF03372"/>
    </source>
</evidence>
<organism evidence="3 4">
    <name type="scientific">Candidatus Venteria ishoeyi</name>
    <dbReference type="NCBI Taxonomy" id="1899563"/>
    <lineage>
        <taxon>Bacteria</taxon>
        <taxon>Pseudomonadati</taxon>
        <taxon>Pseudomonadota</taxon>
        <taxon>Gammaproteobacteria</taxon>
        <taxon>Thiotrichales</taxon>
        <taxon>Thiotrichaceae</taxon>
        <taxon>Venteria</taxon>
    </lineage>
</organism>
<keyword evidence="1" id="KW-1133">Transmembrane helix</keyword>
<dbReference type="EMBL" id="FMSV02000557">
    <property type="protein sequence ID" value="SEH09027.1"/>
    <property type="molecule type" value="Genomic_DNA"/>
</dbReference>
<keyword evidence="4" id="KW-1185">Reference proteome</keyword>
<dbReference type="GO" id="GO:0004527">
    <property type="term" value="F:exonuclease activity"/>
    <property type="evidence" value="ECO:0007669"/>
    <property type="project" value="UniProtKB-KW"/>
</dbReference>
<dbReference type="GO" id="GO:0004519">
    <property type="term" value="F:endonuclease activity"/>
    <property type="evidence" value="ECO:0007669"/>
    <property type="project" value="UniProtKB-KW"/>
</dbReference>
<evidence type="ECO:0000256" key="1">
    <source>
        <dbReference type="SAM" id="Phobius"/>
    </source>
</evidence>
<evidence type="ECO:0000313" key="3">
    <source>
        <dbReference type="EMBL" id="SEH09027.1"/>
    </source>
</evidence>
<dbReference type="InterPro" id="IPR005135">
    <property type="entry name" value="Endo/exonuclease/phosphatase"/>
</dbReference>
<proteinExistence type="predicted"/>
<feature type="transmembrane region" description="Helical" evidence="1">
    <location>
        <begin position="83"/>
        <end position="103"/>
    </location>
</feature>
<name>A0A1H6FG62_9GAMM</name>
<dbReference type="InterPro" id="IPR036691">
    <property type="entry name" value="Endo/exonu/phosph_ase_sf"/>
</dbReference>
<gene>
    <name evidence="3" type="ORF">MBHS_04920</name>
</gene>
<keyword evidence="1" id="KW-0472">Membrane</keyword>
<keyword evidence="3" id="KW-0269">Exonuclease</keyword>
<dbReference type="Pfam" id="PF03372">
    <property type="entry name" value="Exo_endo_phos"/>
    <property type="match status" value="1"/>
</dbReference>
<keyword evidence="3" id="KW-0255">Endonuclease</keyword>